<dbReference type="SUPFAM" id="SSF53901">
    <property type="entry name" value="Thiolase-like"/>
    <property type="match status" value="1"/>
</dbReference>
<dbReference type="Gene3D" id="3.40.47.10">
    <property type="match status" value="1"/>
</dbReference>
<dbReference type="Pfam" id="PF00109">
    <property type="entry name" value="ketoacyl-synt"/>
    <property type="match status" value="1"/>
</dbReference>
<feature type="domain" description="Beta-ketoacyl synthase-like N-terminal" evidence="2">
    <location>
        <begin position="54"/>
        <end position="214"/>
    </location>
</feature>
<dbReference type="InterPro" id="IPR000794">
    <property type="entry name" value="Beta-ketoacyl_synthase"/>
</dbReference>
<dbReference type="STRING" id="112413.SAMN05421854_104366"/>
<dbReference type="GO" id="GO:0004315">
    <property type="term" value="F:3-oxoacyl-[acyl-carrier-protein] synthase activity"/>
    <property type="evidence" value="ECO:0007669"/>
    <property type="project" value="TreeGrafter"/>
</dbReference>
<dbReference type="InterPro" id="IPR014030">
    <property type="entry name" value="Ketoacyl_synth_N"/>
</dbReference>
<dbReference type="Proteomes" id="UP000199137">
    <property type="component" value="Unassembled WGS sequence"/>
</dbReference>
<dbReference type="RefSeq" id="WP_093574085.1">
    <property type="nucleotide sequence ID" value="NZ_FOWC01000004.1"/>
</dbReference>
<name>A0A1I5NG01_9PSEU</name>
<dbReference type="InterPro" id="IPR016039">
    <property type="entry name" value="Thiolase-like"/>
</dbReference>
<protein>
    <submittedName>
        <fullName evidence="3">3-oxoacyl-(Acyl-carrier-protein) synthase</fullName>
    </submittedName>
</protein>
<reference evidence="3 4" key="1">
    <citation type="submission" date="2016-10" db="EMBL/GenBank/DDBJ databases">
        <authorList>
            <person name="de Groot N.N."/>
        </authorList>
    </citation>
    <scope>NUCLEOTIDE SEQUENCE [LARGE SCALE GENOMIC DNA]</scope>
    <source>
        <strain evidence="3 4">DSM 44637</strain>
    </source>
</reference>
<evidence type="ECO:0000313" key="4">
    <source>
        <dbReference type="Proteomes" id="UP000199137"/>
    </source>
</evidence>
<evidence type="ECO:0000313" key="3">
    <source>
        <dbReference type="EMBL" id="SFP20276.1"/>
    </source>
</evidence>
<evidence type="ECO:0000256" key="1">
    <source>
        <dbReference type="ARBA" id="ARBA00022679"/>
    </source>
</evidence>
<dbReference type="PANTHER" id="PTHR11712">
    <property type="entry name" value="POLYKETIDE SYNTHASE-RELATED"/>
    <property type="match status" value="1"/>
</dbReference>
<dbReference type="AlphaFoldDB" id="A0A1I5NG01"/>
<sequence length="358" mass="37322">MTAPARRRPVISAWTAISPFGYGREAFAEGVRSRREPTVEPGGPNDPAAVVPSFDVRERFGRKKTRAMNRVSGLTVAAAQQLLADMELAPDGDREHIGFVLGTTTGSAQSMMDLTRASITGEQPDHVEPAAVPGTVMNCAAGQAAIWHGLKGPNATIAAGRTTGLQALNYARRLLMTERAAQVLCGAAEEHSDARSWLEHHRRGGAATLGEGCAMFLLEPADSANPRTVLATLTGIDSRICLDGDLAGTLHATVSSLLKRSGVNADQVWAAVGSGFPAGSDRPEDATLRQLFGDEVTDRVPPVDLIGDTSAATALFGLASVLSIADGADHGDQDHIVVTACDDDGSVACALLQLGGAR</sequence>
<dbReference type="OrthoDB" id="7061549at2"/>
<organism evidence="3 4">
    <name type="scientific">Amycolatopsis rubida</name>
    <dbReference type="NCBI Taxonomy" id="112413"/>
    <lineage>
        <taxon>Bacteria</taxon>
        <taxon>Bacillati</taxon>
        <taxon>Actinomycetota</taxon>
        <taxon>Actinomycetes</taxon>
        <taxon>Pseudonocardiales</taxon>
        <taxon>Pseudonocardiaceae</taxon>
        <taxon>Amycolatopsis</taxon>
    </lineage>
</organism>
<dbReference type="EMBL" id="FOWC01000004">
    <property type="protein sequence ID" value="SFP20276.1"/>
    <property type="molecule type" value="Genomic_DNA"/>
</dbReference>
<dbReference type="PANTHER" id="PTHR11712:SF336">
    <property type="entry name" value="3-OXOACYL-[ACYL-CARRIER-PROTEIN] SYNTHASE, MITOCHONDRIAL"/>
    <property type="match status" value="1"/>
</dbReference>
<evidence type="ECO:0000259" key="2">
    <source>
        <dbReference type="Pfam" id="PF00109"/>
    </source>
</evidence>
<accession>A0A1I5NG01</accession>
<dbReference type="GO" id="GO:0006633">
    <property type="term" value="P:fatty acid biosynthetic process"/>
    <property type="evidence" value="ECO:0007669"/>
    <property type="project" value="TreeGrafter"/>
</dbReference>
<gene>
    <name evidence="3" type="ORF">SAMN05421854_104366</name>
</gene>
<keyword evidence="1" id="KW-0808">Transferase</keyword>
<proteinExistence type="predicted"/>